<dbReference type="PANTHER" id="PTHR41930">
    <property type="entry name" value="UPF0200 PROTEIN MJ1399"/>
    <property type="match status" value="1"/>
</dbReference>
<name>A0A5Q0UH00_9ARCH</name>
<dbReference type="InterPro" id="IPR027417">
    <property type="entry name" value="P-loop_NTPase"/>
</dbReference>
<keyword evidence="2" id="KW-0418">Kinase</keyword>
<dbReference type="Proteomes" id="UP000377803">
    <property type="component" value="Chromosome"/>
</dbReference>
<dbReference type="KEGG" id="ncon:LC1Nh_0324"/>
<dbReference type="AlphaFoldDB" id="A0A5Q0UH00"/>
<dbReference type="Pfam" id="PF13207">
    <property type="entry name" value="AAA_17"/>
    <property type="match status" value="1"/>
</dbReference>
<protein>
    <submittedName>
        <fullName evidence="2">Dephospho-CoA kinase</fullName>
    </submittedName>
</protein>
<evidence type="ECO:0000313" key="2">
    <source>
        <dbReference type="EMBL" id="QGA80225.1"/>
    </source>
</evidence>
<dbReference type="GO" id="GO:0016301">
    <property type="term" value="F:kinase activity"/>
    <property type="evidence" value="ECO:0007669"/>
    <property type="project" value="UniProtKB-KW"/>
</dbReference>
<feature type="region of interest" description="Disordered" evidence="1">
    <location>
        <begin position="107"/>
        <end position="126"/>
    </location>
</feature>
<keyword evidence="3" id="KW-1185">Reference proteome</keyword>
<reference evidence="3" key="1">
    <citation type="submission" date="2019-05" db="EMBL/GenBank/DDBJ databases">
        <title>Candidatus Nanohalobium constans, a novel model system to study the DPANN nano-sized archaea: genomic and physiological characterization of a nanoarchaeon co-cultured with its chitinotrophic host.</title>
        <authorList>
            <person name="La Cono V."/>
            <person name="Arcadi E."/>
            <person name="Crisafi F."/>
            <person name="Denaro R."/>
            <person name="La Spada G."/>
            <person name="Messina E."/>
            <person name="Smedile F."/>
            <person name="Toshchakov S.V."/>
            <person name="Shevchenko M.A."/>
            <person name="Golyshin P.N."/>
            <person name="Golyshina O.V."/>
            <person name="Ferrer M."/>
            <person name="Rohde M."/>
            <person name="Mushegian A."/>
            <person name="Sorokin D.Y."/>
            <person name="Giuliano L."/>
            <person name="Yakimov M.M."/>
        </authorList>
    </citation>
    <scope>NUCLEOTIDE SEQUENCE [LARGE SCALE GENOMIC DNA]</scope>
    <source>
        <strain evidence="3">LC1Nh</strain>
    </source>
</reference>
<dbReference type="Gene3D" id="3.40.50.300">
    <property type="entry name" value="P-loop containing nucleotide triphosphate hydrolases"/>
    <property type="match status" value="1"/>
</dbReference>
<evidence type="ECO:0000313" key="3">
    <source>
        <dbReference type="Proteomes" id="UP000377803"/>
    </source>
</evidence>
<dbReference type="SUPFAM" id="SSF52540">
    <property type="entry name" value="P-loop containing nucleoside triphosphate hydrolases"/>
    <property type="match status" value="1"/>
</dbReference>
<evidence type="ECO:0000256" key="1">
    <source>
        <dbReference type="SAM" id="MobiDB-lite"/>
    </source>
</evidence>
<accession>A0A5Q0UH00</accession>
<organism evidence="2 3">
    <name type="scientific">Candidatus Nanohalobium constans</name>
    <dbReference type="NCBI Taxonomy" id="2565781"/>
    <lineage>
        <taxon>Archaea</taxon>
        <taxon>Candidatus Nanohalarchaeota</taxon>
        <taxon>Candidatus Nanohalobia</taxon>
        <taxon>Candidatus Nanohalobiales</taxon>
        <taxon>Candidatus Nanohalobiaceae</taxon>
        <taxon>Candidatus Nanohalobium</taxon>
    </lineage>
</organism>
<gene>
    <name evidence="2" type="ORF">LC1Nh_0324</name>
</gene>
<keyword evidence="2" id="KW-0808">Transferase</keyword>
<proteinExistence type="predicted"/>
<dbReference type="EMBL" id="CP040089">
    <property type="protein sequence ID" value="QGA80225.1"/>
    <property type="molecule type" value="Genomic_DNA"/>
</dbReference>
<sequence length="169" mass="19773">MPLSGKTTVAEMLEDEGFAVLDMGEVVRIEMKEREIPTEQTGEFVNKMRELHGMDAIAQLSVPYLEEILEEKDKVVITGMRSWNEKQRFEEETGEEIDIIAVWTSRETRKERRKERQREEDQVGDEFHERDLREIENGVGKLMALSDKMIKNENINMSKLEEKVNDIVD</sequence>
<dbReference type="PANTHER" id="PTHR41930:SF1">
    <property type="entry name" value="DEPHOSPHO-COA KINASE"/>
    <property type="match status" value="1"/>
</dbReference>